<organism evidence="1 2">
    <name type="scientific">Bosea robiniae</name>
    <dbReference type="NCBI Taxonomy" id="1036780"/>
    <lineage>
        <taxon>Bacteria</taxon>
        <taxon>Pseudomonadati</taxon>
        <taxon>Pseudomonadota</taxon>
        <taxon>Alphaproteobacteria</taxon>
        <taxon>Hyphomicrobiales</taxon>
        <taxon>Boseaceae</taxon>
        <taxon>Bosea</taxon>
    </lineage>
</organism>
<dbReference type="EMBL" id="FNBZ01000001">
    <property type="protein sequence ID" value="SDF34291.1"/>
    <property type="molecule type" value="Genomic_DNA"/>
</dbReference>
<reference evidence="1 2" key="1">
    <citation type="submission" date="2016-10" db="EMBL/GenBank/DDBJ databases">
        <authorList>
            <person name="Varghese N."/>
            <person name="Submissions S."/>
        </authorList>
    </citation>
    <scope>NUCLEOTIDE SEQUENCE [LARGE SCALE GENOMIC DNA]</scope>
    <source>
        <strain evidence="1 2">DSM 26672</strain>
    </source>
</reference>
<dbReference type="Proteomes" id="UP000199468">
    <property type="component" value="Unassembled WGS sequence"/>
</dbReference>
<name>A0ABY0NJU8_9HYPH</name>
<protein>
    <submittedName>
        <fullName evidence="1">Uncharacterized protein</fullName>
    </submittedName>
</protein>
<dbReference type="RefSeq" id="WP_091855587.1">
    <property type="nucleotide sequence ID" value="NZ_FNBZ01000001.1"/>
</dbReference>
<keyword evidence="2" id="KW-1185">Reference proteome</keyword>
<comment type="caution">
    <text evidence="1">The sequence shown here is derived from an EMBL/GenBank/DDBJ whole genome shotgun (WGS) entry which is preliminary data.</text>
</comment>
<accession>A0ABY0NJU8</accession>
<evidence type="ECO:0000313" key="1">
    <source>
        <dbReference type="EMBL" id="SDF34291.1"/>
    </source>
</evidence>
<evidence type="ECO:0000313" key="2">
    <source>
        <dbReference type="Proteomes" id="UP000199468"/>
    </source>
</evidence>
<gene>
    <name evidence="1" type="ORF">SAMN05421844_101380</name>
</gene>
<proteinExistence type="predicted"/>
<sequence>MIDGVTYRIDVTQTSRYGADGQRVAPEAHRILDLAHGAGKWPAGLKAEPTRGGFEDFAKYRLRSRPRYIGVEL</sequence>